<reference evidence="2" key="1">
    <citation type="journal article" date="2023" name="Nat. Plants">
        <title>Single-cell RNA sequencing provides a high-resolution roadmap for understanding the multicellular compartmentation of specialized metabolism.</title>
        <authorList>
            <person name="Sun S."/>
            <person name="Shen X."/>
            <person name="Li Y."/>
            <person name="Li Y."/>
            <person name="Wang S."/>
            <person name="Li R."/>
            <person name="Zhang H."/>
            <person name="Shen G."/>
            <person name="Guo B."/>
            <person name="Wei J."/>
            <person name="Xu J."/>
            <person name="St-Pierre B."/>
            <person name="Chen S."/>
            <person name="Sun C."/>
        </authorList>
    </citation>
    <scope>NUCLEOTIDE SEQUENCE [LARGE SCALE GENOMIC DNA]</scope>
</reference>
<keyword evidence="2" id="KW-1185">Reference proteome</keyword>
<comment type="caution">
    <text evidence="1">The sequence shown here is derived from an EMBL/GenBank/DDBJ whole genome shotgun (WGS) entry which is preliminary data.</text>
</comment>
<evidence type="ECO:0000313" key="1">
    <source>
        <dbReference type="EMBL" id="KAI5682072.1"/>
    </source>
</evidence>
<gene>
    <name evidence="1" type="ORF">M9H77_03300</name>
</gene>
<name>A0ACC0CAU6_CATRO</name>
<accession>A0ACC0CAU6</accession>
<evidence type="ECO:0000313" key="2">
    <source>
        <dbReference type="Proteomes" id="UP001060085"/>
    </source>
</evidence>
<protein>
    <submittedName>
        <fullName evidence="1">Uncharacterized protein</fullName>
    </submittedName>
</protein>
<proteinExistence type="predicted"/>
<organism evidence="1 2">
    <name type="scientific">Catharanthus roseus</name>
    <name type="common">Madagascar periwinkle</name>
    <name type="synonym">Vinca rosea</name>
    <dbReference type="NCBI Taxonomy" id="4058"/>
    <lineage>
        <taxon>Eukaryota</taxon>
        <taxon>Viridiplantae</taxon>
        <taxon>Streptophyta</taxon>
        <taxon>Embryophyta</taxon>
        <taxon>Tracheophyta</taxon>
        <taxon>Spermatophyta</taxon>
        <taxon>Magnoliopsida</taxon>
        <taxon>eudicotyledons</taxon>
        <taxon>Gunneridae</taxon>
        <taxon>Pentapetalae</taxon>
        <taxon>asterids</taxon>
        <taxon>lamiids</taxon>
        <taxon>Gentianales</taxon>
        <taxon>Apocynaceae</taxon>
        <taxon>Rauvolfioideae</taxon>
        <taxon>Vinceae</taxon>
        <taxon>Catharanthinae</taxon>
        <taxon>Catharanthus</taxon>
    </lineage>
</organism>
<dbReference type="Proteomes" id="UP001060085">
    <property type="component" value="Linkage Group LG01"/>
</dbReference>
<dbReference type="EMBL" id="CM044701">
    <property type="protein sequence ID" value="KAI5682072.1"/>
    <property type="molecule type" value="Genomic_DNA"/>
</dbReference>
<sequence length="337" mass="37304">MAKCWRKEHLQAMVAFPPTVFGRLLDAKLLEDNTLLRPVGLILSSQVGFNGYFKSLSSRLAKSDAQKLLGILIAVGEAVAYVLLGMYGTIGQLAVGNVILIIIQLCFAGMVVICLDELLQKGYGLGFGISLFIATNIWYRNCFVPCNNNWEAQISKDHSREQIGGDNSKVLEKSTPSDDSAAPTVVNRLLDGKRLEDNTLPCLSLCIISDDNAQCAGVLGGTYSSATVRLPVGTVGFRDRRYGRYCPSWSVHHKQYLIKLIERLLGVCLSLGHFFGYKVKKEPLEAWILRAFTGSETGDDLILRIRGFIFLLIGRHMLPRLLREFSSCALPQFIRGV</sequence>